<evidence type="ECO:0000256" key="2">
    <source>
        <dbReference type="ARBA" id="ARBA00022692"/>
    </source>
</evidence>
<dbReference type="InterPro" id="IPR020846">
    <property type="entry name" value="MFS_dom"/>
</dbReference>
<dbReference type="PRINTS" id="PR01036">
    <property type="entry name" value="TCRTETB"/>
</dbReference>
<evidence type="ECO:0000259" key="7">
    <source>
        <dbReference type="PROSITE" id="PS50850"/>
    </source>
</evidence>
<dbReference type="PANTHER" id="PTHR42718:SF42">
    <property type="entry name" value="EXPORT PROTEIN"/>
    <property type="match status" value="1"/>
</dbReference>
<feature type="transmembrane region" description="Helical" evidence="6">
    <location>
        <begin position="175"/>
        <end position="194"/>
    </location>
</feature>
<feature type="transmembrane region" description="Helical" evidence="6">
    <location>
        <begin position="85"/>
        <end position="104"/>
    </location>
</feature>
<evidence type="ECO:0000256" key="6">
    <source>
        <dbReference type="SAM" id="Phobius"/>
    </source>
</evidence>
<evidence type="ECO:0000256" key="3">
    <source>
        <dbReference type="ARBA" id="ARBA00022989"/>
    </source>
</evidence>
<proteinExistence type="predicted"/>
<feature type="region of interest" description="Disordered" evidence="5">
    <location>
        <begin position="499"/>
        <end position="520"/>
    </location>
</feature>
<dbReference type="GO" id="GO:0005886">
    <property type="term" value="C:plasma membrane"/>
    <property type="evidence" value="ECO:0007669"/>
    <property type="project" value="UniProtKB-SubCell"/>
</dbReference>
<dbReference type="CDD" id="cd17321">
    <property type="entry name" value="MFS_MMR_MDR_like"/>
    <property type="match status" value="1"/>
</dbReference>
<dbReference type="RefSeq" id="WP_124707408.1">
    <property type="nucleotide sequence ID" value="NZ_CP033972.1"/>
</dbReference>
<dbReference type="KEGG" id="gom:D7316_01152"/>
<feature type="transmembrane region" description="Helical" evidence="6">
    <location>
        <begin position="146"/>
        <end position="169"/>
    </location>
</feature>
<keyword evidence="4 6" id="KW-0472">Membrane</keyword>
<feature type="transmembrane region" description="Helical" evidence="6">
    <location>
        <begin position="337"/>
        <end position="356"/>
    </location>
</feature>
<dbReference type="SUPFAM" id="SSF103473">
    <property type="entry name" value="MFS general substrate transporter"/>
    <property type="match status" value="1"/>
</dbReference>
<sequence>MTTRQHAPASEPTARHGLITLVVCLALATVVAAMSSLNVALPDIARSTHATQTQLEWVIDAYSLVFASLLLPAGALGDRFGRRRALIAGLVIFGLGSAVAMTAGSPTELIALRCVLGLGAAFVMPATLSTITATFPPAQRTKAVSIWAGVAGASAILGVLCTGVLLEFWSWRSAFALNVVLAVIALVAVLRFVPESVGKKVARLDVGGALLSVAGLVVLVYSIIEAPEVGWAAGRTLAGIACGLAILAGFVVWELRHRSPLLDPRVFTKRALAAGSLSIFVQFFAFFGFIFVVLQYLQLVRGDSALVAGLSMLPMAATLMPFARLAPVVVERIGTRAVCVTGLLLIAAGMVVLAQLDAHSSYWLLLGGLLPLGAGMGWAMTPATSAITGALPPAQQGVASALNDLSREVGGAFGIAVIGSVLTSTYRSSLELPAQVPAAVDAMARDSFALASHLGGRIADTADTAFVTGLHHAILAGAGASVLAAIVVAILLRQRTTTGHDDDTVGDRTSIPSRTAALED</sequence>
<gene>
    <name evidence="8" type="primary">qacA_3</name>
    <name evidence="8" type="ORF">D7316_01152</name>
</gene>
<dbReference type="InterPro" id="IPR011701">
    <property type="entry name" value="MFS"/>
</dbReference>
<feature type="domain" description="Major facilitator superfamily (MFS) profile" evidence="7">
    <location>
        <begin position="19"/>
        <end position="496"/>
    </location>
</feature>
<feature type="transmembrane region" description="Helical" evidence="6">
    <location>
        <begin position="206"/>
        <end position="224"/>
    </location>
</feature>
<dbReference type="PROSITE" id="PS50850">
    <property type="entry name" value="MFS"/>
    <property type="match status" value="1"/>
</dbReference>
<evidence type="ECO:0000313" key="8">
    <source>
        <dbReference type="EMBL" id="AZG44566.1"/>
    </source>
</evidence>
<protein>
    <submittedName>
        <fullName evidence="8">Antiseptic resistance protein</fullName>
    </submittedName>
</protein>
<dbReference type="GO" id="GO:0022857">
    <property type="term" value="F:transmembrane transporter activity"/>
    <property type="evidence" value="ECO:0007669"/>
    <property type="project" value="InterPro"/>
</dbReference>
<feature type="transmembrane region" description="Helical" evidence="6">
    <location>
        <begin position="236"/>
        <end position="255"/>
    </location>
</feature>
<keyword evidence="9" id="KW-1185">Reference proteome</keyword>
<dbReference type="EMBL" id="CP033972">
    <property type="protein sequence ID" value="AZG44566.1"/>
    <property type="molecule type" value="Genomic_DNA"/>
</dbReference>
<comment type="subcellular location">
    <subcellularLocation>
        <location evidence="1">Cell membrane</location>
        <topology evidence="1">Multi-pass membrane protein</topology>
    </subcellularLocation>
</comment>
<keyword evidence="3 6" id="KW-1133">Transmembrane helix</keyword>
<feature type="transmembrane region" description="Helical" evidence="6">
    <location>
        <begin position="473"/>
        <end position="492"/>
    </location>
</feature>
<name>A0A3G8JHK4_9ACTN</name>
<keyword evidence="2 6" id="KW-0812">Transmembrane</keyword>
<reference evidence="8 9" key="1">
    <citation type="submission" date="2018-11" db="EMBL/GenBank/DDBJ databases">
        <title>Gordonia insulae sp. nov., isolated from an island soil.</title>
        <authorList>
            <person name="Kim Y.S."/>
            <person name="Kim S.B."/>
        </authorList>
    </citation>
    <scope>NUCLEOTIDE SEQUENCE [LARGE SCALE GENOMIC DNA]</scope>
    <source>
        <strain evidence="8 9">MMS17-SY073</strain>
    </source>
</reference>
<accession>A0A3G8JHK4</accession>
<dbReference type="OrthoDB" id="9781469at2"/>
<evidence type="ECO:0000256" key="1">
    <source>
        <dbReference type="ARBA" id="ARBA00004651"/>
    </source>
</evidence>
<dbReference type="PANTHER" id="PTHR42718">
    <property type="entry name" value="MAJOR FACILITATOR SUPERFAMILY MULTIDRUG TRANSPORTER MFSC"/>
    <property type="match status" value="1"/>
</dbReference>
<dbReference type="Proteomes" id="UP000271469">
    <property type="component" value="Chromosome"/>
</dbReference>
<feature type="transmembrane region" description="Helical" evidence="6">
    <location>
        <begin position="110"/>
        <end position="134"/>
    </location>
</feature>
<evidence type="ECO:0000313" key="9">
    <source>
        <dbReference type="Proteomes" id="UP000271469"/>
    </source>
</evidence>
<dbReference type="Pfam" id="PF07690">
    <property type="entry name" value="MFS_1"/>
    <property type="match status" value="1"/>
</dbReference>
<feature type="transmembrane region" description="Helical" evidence="6">
    <location>
        <begin position="57"/>
        <end position="76"/>
    </location>
</feature>
<dbReference type="InterPro" id="IPR036259">
    <property type="entry name" value="MFS_trans_sf"/>
</dbReference>
<evidence type="ECO:0000256" key="4">
    <source>
        <dbReference type="ARBA" id="ARBA00023136"/>
    </source>
</evidence>
<feature type="transmembrane region" description="Helical" evidence="6">
    <location>
        <begin position="305"/>
        <end position="325"/>
    </location>
</feature>
<dbReference type="Gene3D" id="1.20.1250.20">
    <property type="entry name" value="MFS general substrate transporter like domains"/>
    <property type="match status" value="1"/>
</dbReference>
<dbReference type="AlphaFoldDB" id="A0A3G8JHK4"/>
<evidence type="ECO:0000256" key="5">
    <source>
        <dbReference type="SAM" id="MobiDB-lite"/>
    </source>
</evidence>
<organism evidence="8 9">
    <name type="scientific">Gordonia insulae</name>
    <dbReference type="NCBI Taxonomy" id="2420509"/>
    <lineage>
        <taxon>Bacteria</taxon>
        <taxon>Bacillati</taxon>
        <taxon>Actinomycetota</taxon>
        <taxon>Actinomycetes</taxon>
        <taxon>Mycobacteriales</taxon>
        <taxon>Gordoniaceae</taxon>
        <taxon>Gordonia</taxon>
    </lineage>
</organism>
<feature type="transmembrane region" description="Helical" evidence="6">
    <location>
        <begin position="276"/>
        <end position="299"/>
    </location>
</feature>
<dbReference type="Gene3D" id="1.20.1720.10">
    <property type="entry name" value="Multidrug resistance protein D"/>
    <property type="match status" value="1"/>
</dbReference>